<name>A0A9J2Q650_ASCLU</name>
<dbReference type="Proteomes" id="UP000036681">
    <property type="component" value="Unplaced"/>
</dbReference>
<evidence type="ECO:0000313" key="1">
    <source>
        <dbReference type="Proteomes" id="UP000036681"/>
    </source>
</evidence>
<dbReference type="Pfam" id="PF20180">
    <property type="entry name" value="UQCC2_CBP6"/>
    <property type="match status" value="1"/>
</dbReference>
<organism evidence="1 2">
    <name type="scientific">Ascaris lumbricoides</name>
    <name type="common">Giant roundworm</name>
    <dbReference type="NCBI Taxonomy" id="6252"/>
    <lineage>
        <taxon>Eukaryota</taxon>
        <taxon>Metazoa</taxon>
        <taxon>Ecdysozoa</taxon>
        <taxon>Nematoda</taxon>
        <taxon>Chromadorea</taxon>
        <taxon>Rhabditida</taxon>
        <taxon>Spirurina</taxon>
        <taxon>Ascaridomorpha</taxon>
        <taxon>Ascaridoidea</taxon>
        <taxon>Ascarididae</taxon>
        <taxon>Ascaris</taxon>
    </lineage>
</organism>
<reference evidence="2" key="1">
    <citation type="submission" date="2023-03" db="UniProtKB">
        <authorList>
            <consortium name="WormBaseParasite"/>
        </authorList>
    </citation>
    <scope>IDENTIFICATION</scope>
</reference>
<sequence length="130" mass="15678">MLFKGGFIYLAMSAHYYKRFVRLAERWPRDKYKNRERDAAFFIEGEIERVFRKECNTFPQDSTLCERRLQSFEQIVKSVHRSNYPNSYKSGVFGLNLDRLREANSDEGRRMFGLRDDKKSFFSGFFRRKS</sequence>
<dbReference type="WBParaSite" id="ALUE_0001742701-mRNA-1">
    <property type="protein sequence ID" value="ALUE_0001742701-mRNA-1"/>
    <property type="gene ID" value="ALUE_0001742701"/>
</dbReference>
<accession>A0A9J2Q650</accession>
<keyword evidence="1" id="KW-1185">Reference proteome</keyword>
<protein>
    <submittedName>
        <fullName evidence="2">Mitochondrial nucleoid factor 1</fullName>
    </submittedName>
</protein>
<dbReference type="AlphaFoldDB" id="A0A9J2Q650"/>
<proteinExistence type="predicted"/>
<evidence type="ECO:0000313" key="2">
    <source>
        <dbReference type="WBParaSite" id="ALUE_0001742701-mRNA-1"/>
    </source>
</evidence>